<dbReference type="PANTHER" id="PTHR12428">
    <property type="entry name" value="OXA1"/>
    <property type="match status" value="1"/>
</dbReference>
<evidence type="ECO:0000256" key="1">
    <source>
        <dbReference type="ARBA" id="ARBA00004429"/>
    </source>
</evidence>
<dbReference type="AlphaFoldDB" id="A0A383XR57"/>
<keyword evidence="9 13" id="KW-0472">Membrane</keyword>
<keyword evidence="10 13" id="KW-0143">Chaperone</keyword>
<dbReference type="RefSeq" id="WP_109721110.1">
    <property type="nucleotide sequence ID" value="NZ_QEQK01000013.1"/>
</dbReference>
<evidence type="ECO:0000256" key="4">
    <source>
        <dbReference type="ARBA" id="ARBA00022448"/>
    </source>
</evidence>
<keyword evidence="7 13" id="KW-0653">Protein transport</keyword>
<dbReference type="PANTHER" id="PTHR12428:SF65">
    <property type="entry name" value="CYTOCHROME C OXIDASE ASSEMBLY PROTEIN COX18, MITOCHONDRIAL"/>
    <property type="match status" value="1"/>
</dbReference>
<feature type="transmembrane region" description="Helical" evidence="13">
    <location>
        <begin position="511"/>
        <end position="533"/>
    </location>
</feature>
<feature type="domain" description="Membrane insertase YidC/Oxa/ALB C-terminal" evidence="14">
    <location>
        <begin position="367"/>
        <end position="547"/>
    </location>
</feature>
<dbReference type="HAMAP" id="MF_01810">
    <property type="entry name" value="YidC_type1"/>
    <property type="match status" value="1"/>
</dbReference>
<feature type="transmembrane region" description="Helical" evidence="13">
    <location>
        <begin position="430"/>
        <end position="453"/>
    </location>
</feature>
<dbReference type="InterPro" id="IPR028055">
    <property type="entry name" value="YidC/Oxa/ALB_C"/>
</dbReference>
<dbReference type="InterPro" id="IPR047196">
    <property type="entry name" value="YidC_ALB_C"/>
</dbReference>
<dbReference type="Gene3D" id="2.70.98.90">
    <property type="match status" value="1"/>
</dbReference>
<evidence type="ECO:0000256" key="11">
    <source>
        <dbReference type="ARBA" id="ARBA00033245"/>
    </source>
</evidence>
<evidence type="ECO:0000256" key="2">
    <source>
        <dbReference type="ARBA" id="ARBA00010527"/>
    </source>
</evidence>
<dbReference type="PRINTS" id="PR00701">
    <property type="entry name" value="60KDINNERMP"/>
</dbReference>
<evidence type="ECO:0000256" key="10">
    <source>
        <dbReference type="ARBA" id="ARBA00023186"/>
    </source>
</evidence>
<dbReference type="OrthoDB" id="9780552at2"/>
<proteinExistence type="inferred from homology"/>
<evidence type="ECO:0000256" key="3">
    <source>
        <dbReference type="ARBA" id="ARBA00015325"/>
    </source>
</evidence>
<dbReference type="GO" id="GO:0032977">
    <property type="term" value="F:membrane insertase activity"/>
    <property type="evidence" value="ECO:0007669"/>
    <property type="project" value="InterPro"/>
</dbReference>
<organism evidence="16 17">
    <name type="scientific">Abyssibacter profundi</name>
    <dbReference type="NCBI Taxonomy" id="2182787"/>
    <lineage>
        <taxon>Bacteria</taxon>
        <taxon>Pseudomonadati</taxon>
        <taxon>Pseudomonadota</taxon>
        <taxon>Gammaproteobacteria</taxon>
        <taxon>Chromatiales</taxon>
        <taxon>Oceanococcaceae</taxon>
        <taxon>Abyssibacter</taxon>
    </lineage>
</organism>
<keyword evidence="17" id="KW-1185">Reference proteome</keyword>
<dbReference type="InterPro" id="IPR001708">
    <property type="entry name" value="YidC/ALB3/OXA1/COX18"/>
</dbReference>
<dbReference type="Pfam" id="PF02096">
    <property type="entry name" value="60KD_IMP"/>
    <property type="match status" value="1"/>
</dbReference>
<dbReference type="EMBL" id="QEQK01000013">
    <property type="protein sequence ID" value="PWN55111.1"/>
    <property type="molecule type" value="Genomic_DNA"/>
</dbReference>
<dbReference type="Proteomes" id="UP000251800">
    <property type="component" value="Unassembled WGS sequence"/>
</dbReference>
<evidence type="ECO:0000256" key="8">
    <source>
        <dbReference type="ARBA" id="ARBA00022989"/>
    </source>
</evidence>
<dbReference type="PRINTS" id="PR01900">
    <property type="entry name" value="YIDCPROTEIN"/>
</dbReference>
<dbReference type="GO" id="GO:0005886">
    <property type="term" value="C:plasma membrane"/>
    <property type="evidence" value="ECO:0007669"/>
    <property type="project" value="UniProtKB-SubCell"/>
</dbReference>
<evidence type="ECO:0000256" key="5">
    <source>
        <dbReference type="ARBA" id="ARBA00022475"/>
    </source>
</evidence>
<name>A0A383XR57_9GAMM</name>
<evidence type="ECO:0000256" key="6">
    <source>
        <dbReference type="ARBA" id="ARBA00022692"/>
    </source>
</evidence>
<evidence type="ECO:0000256" key="7">
    <source>
        <dbReference type="ARBA" id="ARBA00022927"/>
    </source>
</evidence>
<dbReference type="CDD" id="cd19961">
    <property type="entry name" value="EcYidC-like_peri"/>
    <property type="match status" value="1"/>
</dbReference>
<evidence type="ECO:0000259" key="15">
    <source>
        <dbReference type="Pfam" id="PF14849"/>
    </source>
</evidence>
<evidence type="ECO:0000313" key="17">
    <source>
        <dbReference type="Proteomes" id="UP000251800"/>
    </source>
</evidence>
<dbReference type="GO" id="GO:0051205">
    <property type="term" value="P:protein insertion into membrane"/>
    <property type="evidence" value="ECO:0007669"/>
    <property type="project" value="TreeGrafter"/>
</dbReference>
<comment type="caution">
    <text evidence="16">The sequence shown here is derived from an EMBL/GenBank/DDBJ whole genome shotgun (WGS) entry which is preliminary data.</text>
</comment>
<evidence type="ECO:0000259" key="14">
    <source>
        <dbReference type="Pfam" id="PF02096"/>
    </source>
</evidence>
<dbReference type="NCBIfam" id="TIGR03592">
    <property type="entry name" value="yidC_oxa1_cterm"/>
    <property type="match status" value="1"/>
</dbReference>
<reference evidence="16 17" key="1">
    <citation type="submission" date="2018-05" db="EMBL/GenBank/DDBJ databases">
        <title>Abyssibacter profundi OUC007T gen. nov., sp. nov, a marine bacterium isolated from seawater of the Mariana Trench.</title>
        <authorList>
            <person name="Zhou S."/>
        </authorList>
    </citation>
    <scope>NUCLEOTIDE SEQUENCE [LARGE SCALE GENOMIC DNA]</scope>
    <source>
        <strain evidence="16 17">OUC007</strain>
    </source>
</reference>
<comment type="function">
    <text evidence="13">Required for the insertion and/or proper folding and/or complex formation of integral membrane proteins into the membrane. Involved in integration of membrane proteins that insert both dependently and independently of the Sec translocase complex, as well as at least some lipoproteins. Aids folding of multispanning membrane proteins.</text>
</comment>
<dbReference type="GO" id="GO:0015031">
    <property type="term" value="P:protein transport"/>
    <property type="evidence" value="ECO:0007669"/>
    <property type="project" value="UniProtKB-KW"/>
</dbReference>
<feature type="transmembrane region" description="Helical" evidence="13">
    <location>
        <begin position="473"/>
        <end position="490"/>
    </location>
</feature>
<comment type="similarity">
    <text evidence="2 13">Belongs to the OXA1/ALB3/YidC family. Type 1 subfamily.</text>
</comment>
<evidence type="ECO:0000256" key="13">
    <source>
        <dbReference type="HAMAP-Rule" id="MF_01810"/>
    </source>
</evidence>
<dbReference type="Pfam" id="PF14849">
    <property type="entry name" value="YidC_periplas"/>
    <property type="match status" value="1"/>
</dbReference>
<sequence length="557" mass="62273">MESIRFPLIAAFAVICFFLYQAWQQDQAPAPEPTTASPIESVNVEDDVPSLAASPNRADDSPAAPDVAAPVVEAPSTDLVVVETDVMRAYLDPLGGNLVRVELLDYPVEADSDVPLAVLHQGNRGFFVVQTGLLGTDAPTHKAIYTAQRTRYQLNDGDESVQVPLTWTGADGRQVTKTYQFEAGRYVIGLDYQVSNLADQPWSISAYGQVWRTPADAGGGTPFVRQFEGAAWYEQRDGETKYRFQKADFGKIEDEPLDVTQTGGWAGMMEHYFIAAVIPPAEQTVRLVTKPSSSQGYLTQLIGEKTEVAAQATAKLSQRIYVGPKLQNRLEDVAPGLQLSVDYGLLTPLSEPLFWAMDKVHKVVGNWGVAIIIITLAIKLVFYKLSEAQYRSMAKMRKFAPRIQSIKDRYGDDRQKMQTAMMDLYKKEGFNPFAGCWPMLVQFPVFIALYWVLLESVELRQAPFFLWIQDLSAPDPLFVLPVLFGISMYFQQKLSGQAMTMDPMQQKIMSAMPIALAAFFTFFPSGLVLYWFVSNLVGIAQQWYIYRKLDHEGLGRK</sequence>
<dbReference type="InterPro" id="IPR019998">
    <property type="entry name" value="Membr_insert_YidC"/>
</dbReference>
<dbReference type="CDD" id="cd20070">
    <property type="entry name" value="5TM_YidC_Alb3"/>
    <property type="match status" value="1"/>
</dbReference>
<dbReference type="NCBIfam" id="NF002352">
    <property type="entry name" value="PRK01318.1-3"/>
    <property type="match status" value="1"/>
</dbReference>
<comment type="subunit">
    <text evidence="13">Interacts with the Sec translocase complex via SecD. Specifically interacts with transmembrane segments of nascent integral membrane proteins during membrane integration.</text>
</comment>
<dbReference type="InterPro" id="IPR038221">
    <property type="entry name" value="YidC_periplasmic_sf"/>
</dbReference>
<evidence type="ECO:0000256" key="12">
    <source>
        <dbReference type="ARBA" id="ARBA00033342"/>
    </source>
</evidence>
<keyword evidence="6 13" id="KW-0812">Transmembrane</keyword>
<keyword evidence="5 13" id="KW-1003">Cell membrane</keyword>
<keyword evidence="4 13" id="KW-0813">Transport</keyword>
<comment type="subcellular location">
    <subcellularLocation>
        <location evidence="1">Cell inner membrane</location>
        <topology evidence="1">Multi-pass membrane protein</topology>
    </subcellularLocation>
    <subcellularLocation>
        <location evidence="13">Cell membrane</location>
        <topology evidence="13">Multi-pass membrane protein</topology>
    </subcellularLocation>
</comment>
<feature type="domain" description="Membrane insertase YidC N-terminal" evidence="15">
    <location>
        <begin position="80"/>
        <end position="355"/>
    </location>
</feature>
<protein>
    <recommendedName>
        <fullName evidence="3 13">Membrane protein insertase YidC</fullName>
    </recommendedName>
    <alternativeName>
        <fullName evidence="12 13">Foldase YidC</fullName>
    </alternativeName>
    <alternativeName>
        <fullName evidence="11 13">Membrane integrase YidC</fullName>
    </alternativeName>
    <alternativeName>
        <fullName evidence="13">Membrane protein YidC</fullName>
    </alternativeName>
</protein>
<dbReference type="InterPro" id="IPR028053">
    <property type="entry name" value="Membr_insert_YidC_N"/>
</dbReference>
<gene>
    <name evidence="13" type="primary">yidC</name>
    <name evidence="16" type="ORF">DEH80_13870</name>
</gene>
<feature type="transmembrane region" description="Helical" evidence="13">
    <location>
        <begin position="367"/>
        <end position="386"/>
    </location>
</feature>
<accession>A0A383XR57</accession>
<evidence type="ECO:0000256" key="9">
    <source>
        <dbReference type="ARBA" id="ARBA00023136"/>
    </source>
</evidence>
<dbReference type="NCBIfam" id="TIGR03593">
    <property type="entry name" value="yidC_nterm"/>
    <property type="match status" value="1"/>
</dbReference>
<keyword evidence="8 13" id="KW-1133">Transmembrane helix</keyword>
<evidence type="ECO:0000313" key="16">
    <source>
        <dbReference type="EMBL" id="PWN55111.1"/>
    </source>
</evidence>